<protein>
    <recommendedName>
        <fullName evidence="3">Acyl carrier protein</fullName>
        <shortName evidence="3">ACP</shortName>
    </recommendedName>
</protein>
<dbReference type="Pfam" id="PF00550">
    <property type="entry name" value="PP-binding"/>
    <property type="match status" value="1"/>
</dbReference>
<keyword evidence="3" id="KW-0276">Fatty acid metabolism</keyword>
<evidence type="ECO:0000256" key="2">
    <source>
        <dbReference type="ARBA" id="ARBA00022553"/>
    </source>
</evidence>
<dbReference type="AlphaFoldDB" id="A0A5Q0TFQ8"/>
<keyword evidence="3" id="KW-0275">Fatty acid biosynthesis</keyword>
<evidence type="ECO:0000313" key="5">
    <source>
        <dbReference type="EMBL" id="QGA65694.1"/>
    </source>
</evidence>
<dbReference type="SUPFAM" id="SSF47336">
    <property type="entry name" value="ACP-like"/>
    <property type="match status" value="1"/>
</dbReference>
<comment type="similarity">
    <text evidence="3">Belongs to the acyl carrier protein (ACP) family.</text>
</comment>
<accession>A0A5Q0TFQ8</accession>
<comment type="pathway">
    <text evidence="3">Lipid metabolism; fatty acid biosynthesis.</text>
</comment>
<keyword evidence="3" id="KW-0443">Lipid metabolism</keyword>
<name>A0A5Q0TFQ8_9VIBR</name>
<dbReference type="InterPro" id="IPR003231">
    <property type="entry name" value="ACP"/>
</dbReference>
<evidence type="ECO:0000259" key="4">
    <source>
        <dbReference type="PROSITE" id="PS50075"/>
    </source>
</evidence>
<keyword evidence="2 3" id="KW-0597">Phosphoprotein</keyword>
<reference evidence="5 6" key="1">
    <citation type="submission" date="2019-10" db="EMBL/GenBank/DDBJ databases">
        <title>Vibrio sp. nov., isolated from Coralline algae surface.</title>
        <authorList>
            <person name="Geng Y."/>
            <person name="Zhang X."/>
        </authorList>
    </citation>
    <scope>NUCLEOTIDE SEQUENCE [LARGE SCALE GENOMIC DNA]</scope>
    <source>
        <strain evidence="5 6">SM1977</strain>
    </source>
</reference>
<dbReference type="GO" id="GO:0000036">
    <property type="term" value="F:acyl carrier activity"/>
    <property type="evidence" value="ECO:0007669"/>
    <property type="project" value="UniProtKB-UniRule"/>
</dbReference>
<dbReference type="NCBIfam" id="NF003757">
    <property type="entry name" value="PRK05350.1"/>
    <property type="match status" value="1"/>
</dbReference>
<dbReference type="InterPro" id="IPR009081">
    <property type="entry name" value="PP-bd_ACP"/>
</dbReference>
<dbReference type="GO" id="GO:0005737">
    <property type="term" value="C:cytoplasm"/>
    <property type="evidence" value="ECO:0007669"/>
    <property type="project" value="UniProtKB-SubCell"/>
</dbReference>
<gene>
    <name evidence="3" type="primary">acpP</name>
    <name evidence="5" type="ORF">GFB47_09925</name>
</gene>
<dbReference type="UniPathway" id="UPA00094"/>
<evidence type="ECO:0000256" key="3">
    <source>
        <dbReference type="HAMAP-Rule" id="MF_01217"/>
    </source>
</evidence>
<comment type="subcellular location">
    <subcellularLocation>
        <location evidence="3">Cytoplasm</location>
    </subcellularLocation>
</comment>
<comment type="PTM">
    <text evidence="3">4'-phosphopantetheine is transferred from CoA to a specific serine of apo-ACP by AcpS. This modification is essential for activity because fatty acids are bound in thioester linkage to the sulfhydryl of the prosthetic group.</text>
</comment>
<keyword evidence="3" id="KW-0444">Lipid biosynthesis</keyword>
<sequence length="85" mass="9765">MTEMNREEVFNKVRDAFVELFEIDADDIKPESQLYQELDLDSIDAVDLVVHLQKLTGKKIQPDEFKAVRSVNDVVDAVVELLKES</sequence>
<keyword evidence="6" id="KW-1185">Reference proteome</keyword>
<evidence type="ECO:0000313" key="6">
    <source>
        <dbReference type="Proteomes" id="UP000348942"/>
    </source>
</evidence>
<keyword evidence="3" id="KW-0963">Cytoplasm</keyword>
<dbReference type="HAMAP" id="MF_01217">
    <property type="entry name" value="Acyl_carrier"/>
    <property type="match status" value="1"/>
</dbReference>
<keyword evidence="1 3" id="KW-0596">Phosphopantetheine</keyword>
<dbReference type="Proteomes" id="UP000348942">
    <property type="component" value="Chromosome 1"/>
</dbReference>
<dbReference type="PROSITE" id="PS50075">
    <property type="entry name" value="CARRIER"/>
    <property type="match status" value="1"/>
</dbReference>
<organism evidence="5 6">
    <name type="scientific">Vibrio algicola</name>
    <dbReference type="NCBI Taxonomy" id="2662262"/>
    <lineage>
        <taxon>Bacteria</taxon>
        <taxon>Pseudomonadati</taxon>
        <taxon>Pseudomonadota</taxon>
        <taxon>Gammaproteobacteria</taxon>
        <taxon>Vibrionales</taxon>
        <taxon>Vibrionaceae</taxon>
        <taxon>Vibrio</taxon>
    </lineage>
</organism>
<dbReference type="Gene3D" id="1.10.1200.10">
    <property type="entry name" value="ACP-like"/>
    <property type="match status" value="1"/>
</dbReference>
<dbReference type="EMBL" id="CP045699">
    <property type="protein sequence ID" value="QGA65694.1"/>
    <property type="molecule type" value="Genomic_DNA"/>
</dbReference>
<comment type="function">
    <text evidence="3">Carrier of the growing fatty acid chain in fatty acid biosynthesis.</text>
</comment>
<feature type="modified residue" description="O-(pantetheine 4'-phosphoryl)serine" evidence="3">
    <location>
        <position position="42"/>
    </location>
</feature>
<feature type="domain" description="Carrier" evidence="4">
    <location>
        <begin position="7"/>
        <end position="82"/>
    </location>
</feature>
<proteinExistence type="inferred from homology"/>
<dbReference type="RefSeq" id="WP_153447840.1">
    <property type="nucleotide sequence ID" value="NZ_CP045699.1"/>
</dbReference>
<dbReference type="InterPro" id="IPR036736">
    <property type="entry name" value="ACP-like_sf"/>
</dbReference>
<evidence type="ECO:0000256" key="1">
    <source>
        <dbReference type="ARBA" id="ARBA00022450"/>
    </source>
</evidence>